<keyword evidence="6" id="KW-0808">Transferase</keyword>
<organism evidence="15">
    <name type="scientific">marine metagenome</name>
    <dbReference type="NCBI Taxonomy" id="408172"/>
    <lineage>
        <taxon>unclassified sequences</taxon>
        <taxon>metagenomes</taxon>
        <taxon>ecological metagenomes</taxon>
    </lineage>
</organism>
<keyword evidence="10" id="KW-0067">ATP-binding</keyword>
<keyword evidence="12" id="KW-0289">Folate biosynthesis</keyword>
<dbReference type="InterPro" id="IPR000489">
    <property type="entry name" value="Pterin-binding_dom"/>
</dbReference>
<evidence type="ECO:0000256" key="9">
    <source>
        <dbReference type="ARBA" id="ARBA00022777"/>
    </source>
</evidence>
<dbReference type="InterPro" id="IPR000550">
    <property type="entry name" value="Hppk"/>
</dbReference>
<dbReference type="Gene3D" id="3.30.70.560">
    <property type="entry name" value="7,8-Dihydro-6-hydroxymethylpterin-pyrophosphokinase HPPK"/>
    <property type="match status" value="1"/>
</dbReference>
<keyword evidence="8" id="KW-0547">Nucleotide-binding</keyword>
<reference evidence="15" key="1">
    <citation type="submission" date="2018-05" db="EMBL/GenBank/DDBJ databases">
        <authorList>
            <person name="Lanie J.A."/>
            <person name="Ng W.-L."/>
            <person name="Kazmierczak K.M."/>
            <person name="Andrzejewski T.M."/>
            <person name="Davidsen T.M."/>
            <person name="Wayne K.J."/>
            <person name="Tettelin H."/>
            <person name="Glass J.I."/>
            <person name="Rusch D."/>
            <person name="Podicherti R."/>
            <person name="Tsui H.-C.T."/>
            <person name="Winkler M.E."/>
        </authorList>
    </citation>
    <scope>NUCLEOTIDE SEQUENCE</scope>
</reference>
<evidence type="ECO:0000256" key="7">
    <source>
        <dbReference type="ARBA" id="ARBA00022723"/>
    </source>
</evidence>
<dbReference type="UniPathway" id="UPA00077">
    <property type="reaction ID" value="UER00155"/>
</dbReference>
<dbReference type="GO" id="GO:0046656">
    <property type="term" value="P:folic acid biosynthetic process"/>
    <property type="evidence" value="ECO:0007669"/>
    <property type="project" value="UniProtKB-KW"/>
</dbReference>
<comment type="similarity">
    <text evidence="5">In the C-terminal section; belongs to the DHPS family.</text>
</comment>
<comment type="pathway">
    <text evidence="3">Cofactor biosynthesis; tetrahydrofolate biosynthesis; 7,8-dihydrofolate from 2-amino-4-hydroxy-6-hydroxymethyl-7,8-dihydropteridine diphosphate and 4-aminobenzoate: step 1/2.</text>
</comment>
<sequence>MQIYLGLGSNLGKRRHQLGIALEMLEERGINIDQRSPVVESPAALPANAPAEWSRPFLNLAVRCEVSCSPMEMLTLIEEIHSTMGRKNREPSCPRPIDIDILLWGKEQLENDGLIIPHPRLHKRNFVLTPLISMKPLLTVPGLGKKTLVDWSKELSHHIPLWMGILNVTPDSFSDGGKYLNWQDIEPHIEAMIAAGVHIIDIGGESTRPGAKPLTQKEAWLRISDILKKIMIKMQGNPFRPLISVDTYHPMVARKALELGADMINDESGLTSPEMIKLAKESGAEWVAMHQLTLPVDPEITISNDSRPEKLLHNWLGDRLDSWQSAGLDLNRIIFDPGIGFGKNHLQSLEILRHAGEFRDYGLRVLIGHSRKSFIKSFSINNDRDLLTVGASLSLCEQGVDIIRVHDVPSHTAAYLGWAHSVRKK</sequence>
<dbReference type="PANTHER" id="PTHR20941">
    <property type="entry name" value="FOLATE SYNTHESIS PROTEINS"/>
    <property type="match status" value="1"/>
</dbReference>
<dbReference type="GO" id="GO:0005829">
    <property type="term" value="C:cytosol"/>
    <property type="evidence" value="ECO:0007669"/>
    <property type="project" value="TreeGrafter"/>
</dbReference>
<dbReference type="PROSITE" id="PS00793">
    <property type="entry name" value="DHPS_2"/>
    <property type="match status" value="1"/>
</dbReference>
<evidence type="ECO:0000313" key="15">
    <source>
        <dbReference type="EMBL" id="SVA44301.1"/>
    </source>
</evidence>
<dbReference type="InterPro" id="IPR006390">
    <property type="entry name" value="DHP_synth_dom"/>
</dbReference>
<evidence type="ECO:0000256" key="2">
    <source>
        <dbReference type="ARBA" id="ARBA00001946"/>
    </source>
</evidence>
<accession>A0A381VW41</accession>
<name>A0A381VW41_9ZZZZ</name>
<dbReference type="GO" id="GO:0046654">
    <property type="term" value="P:tetrahydrofolate biosynthetic process"/>
    <property type="evidence" value="ECO:0007669"/>
    <property type="project" value="UniProtKB-UniPathway"/>
</dbReference>
<dbReference type="GO" id="GO:0004156">
    <property type="term" value="F:dihydropteroate synthase activity"/>
    <property type="evidence" value="ECO:0007669"/>
    <property type="project" value="UniProtKB-EC"/>
</dbReference>
<evidence type="ECO:0000256" key="5">
    <source>
        <dbReference type="ARBA" id="ARBA00009951"/>
    </source>
</evidence>
<dbReference type="GO" id="GO:0046872">
    <property type="term" value="F:metal ion binding"/>
    <property type="evidence" value="ECO:0007669"/>
    <property type="project" value="UniProtKB-KW"/>
</dbReference>
<keyword evidence="13" id="KW-0511">Multifunctional enzyme</keyword>
<dbReference type="CDD" id="cd00739">
    <property type="entry name" value="DHPS"/>
    <property type="match status" value="1"/>
</dbReference>
<proteinExistence type="inferred from homology"/>
<evidence type="ECO:0000256" key="1">
    <source>
        <dbReference type="ARBA" id="ARBA00000012"/>
    </source>
</evidence>
<evidence type="ECO:0000256" key="13">
    <source>
        <dbReference type="ARBA" id="ARBA00023268"/>
    </source>
</evidence>
<dbReference type="InterPro" id="IPR035907">
    <property type="entry name" value="Hppk_sf"/>
</dbReference>
<dbReference type="InterPro" id="IPR011005">
    <property type="entry name" value="Dihydropteroate_synth-like_sf"/>
</dbReference>
<keyword evidence="7" id="KW-0479">Metal-binding</keyword>
<dbReference type="GO" id="GO:0005524">
    <property type="term" value="F:ATP binding"/>
    <property type="evidence" value="ECO:0007669"/>
    <property type="project" value="UniProtKB-KW"/>
</dbReference>
<evidence type="ECO:0000259" key="14">
    <source>
        <dbReference type="PROSITE" id="PS50972"/>
    </source>
</evidence>
<comment type="catalytic activity">
    <reaction evidence="1">
        <text>(7,8-dihydropterin-6-yl)methyl diphosphate + 4-aminobenzoate = 7,8-dihydropteroate + diphosphate</text>
        <dbReference type="Rhea" id="RHEA:19949"/>
        <dbReference type="ChEBI" id="CHEBI:17836"/>
        <dbReference type="ChEBI" id="CHEBI:17839"/>
        <dbReference type="ChEBI" id="CHEBI:33019"/>
        <dbReference type="ChEBI" id="CHEBI:72950"/>
        <dbReference type="EC" id="2.5.1.15"/>
    </reaction>
</comment>
<dbReference type="InterPro" id="IPR045031">
    <property type="entry name" value="DHP_synth-like"/>
</dbReference>
<dbReference type="GO" id="GO:0016301">
    <property type="term" value="F:kinase activity"/>
    <property type="evidence" value="ECO:0007669"/>
    <property type="project" value="UniProtKB-KW"/>
</dbReference>
<dbReference type="NCBIfam" id="TIGR01496">
    <property type="entry name" value="DHPS"/>
    <property type="match status" value="1"/>
</dbReference>
<dbReference type="Pfam" id="PF01288">
    <property type="entry name" value="HPPK"/>
    <property type="match status" value="1"/>
</dbReference>
<dbReference type="AlphaFoldDB" id="A0A381VW41"/>
<dbReference type="PANTHER" id="PTHR20941:SF1">
    <property type="entry name" value="FOLIC ACID SYNTHESIS PROTEIN FOL1"/>
    <property type="match status" value="1"/>
</dbReference>
<feature type="domain" description="Pterin-binding" evidence="14">
    <location>
        <begin position="160"/>
        <end position="417"/>
    </location>
</feature>
<comment type="cofactor">
    <cofactor evidence="2">
        <name>Mg(2+)</name>
        <dbReference type="ChEBI" id="CHEBI:18420"/>
    </cofactor>
</comment>
<evidence type="ECO:0000256" key="10">
    <source>
        <dbReference type="ARBA" id="ARBA00022840"/>
    </source>
</evidence>
<dbReference type="NCBIfam" id="TIGR01498">
    <property type="entry name" value="folK"/>
    <property type="match status" value="1"/>
</dbReference>
<keyword evidence="9" id="KW-0418">Kinase</keyword>
<gene>
    <name evidence="15" type="ORF">METZ01_LOCUS97155</name>
</gene>
<evidence type="ECO:0000256" key="6">
    <source>
        <dbReference type="ARBA" id="ARBA00022679"/>
    </source>
</evidence>
<evidence type="ECO:0000256" key="3">
    <source>
        <dbReference type="ARBA" id="ARBA00004763"/>
    </source>
</evidence>
<dbReference type="CDD" id="cd00483">
    <property type="entry name" value="HPPK"/>
    <property type="match status" value="1"/>
</dbReference>
<dbReference type="GO" id="GO:0003848">
    <property type="term" value="F:2-amino-4-hydroxy-6-hydroxymethyldihydropteridine diphosphokinase activity"/>
    <property type="evidence" value="ECO:0007669"/>
    <property type="project" value="InterPro"/>
</dbReference>
<comment type="pathway">
    <text evidence="4">Cofactor biosynthesis; tetrahydrofolate biosynthesis; 2-amino-4-hydroxy-6-hydroxymethyl-7,8-dihydropteridine diphosphate from 7,8-dihydroneopterin triphosphate: step 4/4.</text>
</comment>
<evidence type="ECO:0000256" key="8">
    <source>
        <dbReference type="ARBA" id="ARBA00022741"/>
    </source>
</evidence>
<dbReference type="SUPFAM" id="SSF55083">
    <property type="entry name" value="6-hydroxymethyl-7,8-dihydropterin pyrophosphokinase, HPPK"/>
    <property type="match status" value="1"/>
</dbReference>
<dbReference type="Pfam" id="PF00809">
    <property type="entry name" value="Pterin_bind"/>
    <property type="match status" value="1"/>
</dbReference>
<dbReference type="SUPFAM" id="SSF51717">
    <property type="entry name" value="Dihydropteroate synthetase-like"/>
    <property type="match status" value="1"/>
</dbReference>
<evidence type="ECO:0000256" key="4">
    <source>
        <dbReference type="ARBA" id="ARBA00005051"/>
    </source>
</evidence>
<dbReference type="EMBL" id="UINC01009910">
    <property type="protein sequence ID" value="SVA44301.1"/>
    <property type="molecule type" value="Genomic_DNA"/>
</dbReference>
<keyword evidence="11" id="KW-0460">Magnesium</keyword>
<dbReference type="Gene3D" id="3.20.20.20">
    <property type="entry name" value="Dihydropteroate synthase-like"/>
    <property type="match status" value="1"/>
</dbReference>
<dbReference type="PROSITE" id="PS50972">
    <property type="entry name" value="PTERIN_BINDING"/>
    <property type="match status" value="1"/>
</dbReference>
<evidence type="ECO:0000256" key="12">
    <source>
        <dbReference type="ARBA" id="ARBA00022909"/>
    </source>
</evidence>
<protein>
    <recommendedName>
        <fullName evidence="14">Pterin-binding domain-containing protein</fullName>
    </recommendedName>
</protein>
<evidence type="ECO:0000256" key="11">
    <source>
        <dbReference type="ARBA" id="ARBA00022842"/>
    </source>
</evidence>